<reference evidence="1 2" key="1">
    <citation type="submission" date="2017-01" db="EMBL/GenBank/DDBJ databases">
        <authorList>
            <person name="Mah S.A."/>
            <person name="Swanson W.J."/>
            <person name="Moy G.W."/>
            <person name="Vacquier V.D."/>
        </authorList>
    </citation>
    <scope>NUCLEOTIDE SEQUENCE [LARGE SCALE GENOMIC DNA]</scope>
    <source>
        <strain evidence="1 2">DSM 11589</strain>
    </source>
</reference>
<keyword evidence="2" id="KW-1185">Reference proteome</keyword>
<dbReference type="RefSeq" id="WP_139332842.1">
    <property type="nucleotide sequence ID" value="NZ_FTOA01000003.1"/>
</dbReference>
<proteinExistence type="predicted"/>
<organism evidence="1 2">
    <name type="scientific">Insolitispirillum peregrinum</name>
    <dbReference type="NCBI Taxonomy" id="80876"/>
    <lineage>
        <taxon>Bacteria</taxon>
        <taxon>Pseudomonadati</taxon>
        <taxon>Pseudomonadota</taxon>
        <taxon>Alphaproteobacteria</taxon>
        <taxon>Rhodospirillales</taxon>
        <taxon>Novispirillaceae</taxon>
        <taxon>Insolitispirillum</taxon>
    </lineage>
</organism>
<protein>
    <recommendedName>
        <fullName evidence="3">Lipoprotein</fullName>
    </recommendedName>
</protein>
<accession>A0A1N7LCF4</accession>
<dbReference type="AlphaFoldDB" id="A0A1N7LCF4"/>
<sequence>MIRTWLAPIAMAAFSAACTPLLGTQYYNEPTTDVKSVIQLLTSKKDGNKYIHNEMMVDFNLGDIIDISTGRIVGTNCLKSEYFDRPMDFGKIYSVSAEGGFAIPTLPNTLGVTAAASSKEGYVDAHLEGVSLEGASKGQACQSPSVEGVNENDIYVVTGRVTAIKISTRTAELNVKFASSDVLSFKSADETPDKNRHVIILGLQPVNKQLIAPHN</sequence>
<gene>
    <name evidence="1" type="ORF">SAMN05421779_103246</name>
</gene>
<dbReference type="STRING" id="80876.SAMN05421779_103246"/>
<dbReference type="EMBL" id="FTOA01000003">
    <property type="protein sequence ID" value="SIS71545.1"/>
    <property type="molecule type" value="Genomic_DNA"/>
</dbReference>
<name>A0A1N7LCF4_9PROT</name>
<evidence type="ECO:0008006" key="3">
    <source>
        <dbReference type="Google" id="ProtNLM"/>
    </source>
</evidence>
<evidence type="ECO:0000313" key="1">
    <source>
        <dbReference type="EMBL" id="SIS71545.1"/>
    </source>
</evidence>
<dbReference type="PROSITE" id="PS51257">
    <property type="entry name" value="PROKAR_LIPOPROTEIN"/>
    <property type="match status" value="1"/>
</dbReference>
<dbReference type="Proteomes" id="UP000185678">
    <property type="component" value="Unassembled WGS sequence"/>
</dbReference>
<evidence type="ECO:0000313" key="2">
    <source>
        <dbReference type="Proteomes" id="UP000185678"/>
    </source>
</evidence>